<proteinExistence type="predicted"/>
<gene>
    <name evidence="1" type="ORF">RR42_s2161</name>
</gene>
<evidence type="ECO:0000313" key="1">
    <source>
        <dbReference type="EMBL" id="AJG23743.1"/>
    </source>
</evidence>
<dbReference type="Proteomes" id="UP000031843">
    <property type="component" value="Chromosome secondary"/>
</dbReference>
<reference evidence="1 2" key="1">
    <citation type="journal article" date="2015" name="Genome Announc.">
        <title>Complete Genome Sequence of Cupriavidus basilensis 4G11, Isolated from the Oak Ridge Field Research Center Site.</title>
        <authorList>
            <person name="Ray J."/>
            <person name="Waters R.J."/>
            <person name="Skerker J.M."/>
            <person name="Kuehl J.V."/>
            <person name="Price M.N."/>
            <person name="Huang J."/>
            <person name="Chakraborty R."/>
            <person name="Arkin A.P."/>
            <person name="Deutschbauer A."/>
        </authorList>
    </citation>
    <scope>NUCLEOTIDE SEQUENCE [LARGE SCALE GENOMIC DNA]</scope>
    <source>
        <strain evidence="1">4G11</strain>
    </source>
</reference>
<accession>A0A0C4YKZ1</accession>
<dbReference type="AlphaFoldDB" id="A0A0C4YKZ1"/>
<keyword evidence="2" id="KW-1185">Reference proteome</keyword>
<dbReference type="EMBL" id="CP010537">
    <property type="protein sequence ID" value="AJG23743.1"/>
    <property type="molecule type" value="Genomic_DNA"/>
</dbReference>
<name>A0A0C4YKZ1_9BURK</name>
<organism evidence="1 2">
    <name type="scientific">Cupriavidus basilensis</name>
    <dbReference type="NCBI Taxonomy" id="68895"/>
    <lineage>
        <taxon>Bacteria</taxon>
        <taxon>Pseudomonadati</taxon>
        <taxon>Pseudomonadota</taxon>
        <taxon>Betaproteobacteria</taxon>
        <taxon>Burkholderiales</taxon>
        <taxon>Burkholderiaceae</taxon>
        <taxon>Cupriavidus</taxon>
    </lineage>
</organism>
<protein>
    <submittedName>
        <fullName evidence="1">Uncharacterized protein</fullName>
    </submittedName>
</protein>
<evidence type="ECO:0000313" key="2">
    <source>
        <dbReference type="Proteomes" id="UP000031843"/>
    </source>
</evidence>
<dbReference type="KEGG" id="cbw:RR42_s2161"/>
<sequence>MALAHQRLPLTGIAILAIGPVEHGRHAARVDLSQAVASE</sequence>
<dbReference type="STRING" id="68895.RR42_s2161"/>